<dbReference type="OrthoDB" id="79941at2759"/>
<evidence type="ECO:0000313" key="7">
    <source>
        <dbReference type="Proteomes" id="UP000663852"/>
    </source>
</evidence>
<dbReference type="Proteomes" id="UP000663828">
    <property type="component" value="Unassembled WGS sequence"/>
</dbReference>
<dbReference type="Pfam" id="PF00076">
    <property type="entry name" value="RRM_1"/>
    <property type="match status" value="2"/>
</dbReference>
<evidence type="ECO:0000256" key="1">
    <source>
        <dbReference type="PROSITE-ProRule" id="PRU00176"/>
    </source>
</evidence>
<keyword evidence="6" id="KW-1185">Reference proteome</keyword>
<dbReference type="SUPFAM" id="SSF54928">
    <property type="entry name" value="RNA-binding domain, RBD"/>
    <property type="match status" value="2"/>
</dbReference>
<dbReference type="PANTHER" id="PTHR23147">
    <property type="entry name" value="SERINE/ARGININE RICH SPLICING FACTOR"/>
    <property type="match status" value="1"/>
</dbReference>
<dbReference type="AlphaFoldDB" id="A0A815B2H5"/>
<dbReference type="Proteomes" id="UP000663852">
    <property type="component" value="Unassembled WGS sequence"/>
</dbReference>
<evidence type="ECO:0000313" key="4">
    <source>
        <dbReference type="EMBL" id="CAF1267848.1"/>
    </source>
</evidence>
<feature type="domain" description="RRM" evidence="3">
    <location>
        <begin position="249"/>
        <end position="320"/>
    </location>
</feature>
<dbReference type="SMART" id="SM00360">
    <property type="entry name" value="RRM"/>
    <property type="match status" value="2"/>
</dbReference>
<proteinExistence type="predicted"/>
<dbReference type="GO" id="GO:0003723">
    <property type="term" value="F:RNA binding"/>
    <property type="evidence" value="ECO:0007669"/>
    <property type="project" value="UniProtKB-UniRule"/>
</dbReference>
<reference evidence="4" key="1">
    <citation type="submission" date="2021-02" db="EMBL/GenBank/DDBJ databases">
        <authorList>
            <person name="Nowell W R."/>
        </authorList>
    </citation>
    <scope>NUCLEOTIDE SEQUENCE</scope>
</reference>
<feature type="region of interest" description="Disordered" evidence="2">
    <location>
        <begin position="320"/>
        <end position="391"/>
    </location>
</feature>
<evidence type="ECO:0000256" key="2">
    <source>
        <dbReference type="SAM" id="MobiDB-lite"/>
    </source>
</evidence>
<gene>
    <name evidence="4" type="ORF">EDS130_LOCUS28869</name>
    <name evidence="5" type="ORF">XAT740_LOCUS53316</name>
</gene>
<dbReference type="InterPro" id="IPR000504">
    <property type="entry name" value="RRM_dom"/>
</dbReference>
<sequence length="622" mass="69197">MAAAIETKLYVTNFPSSATRQQLQQFFSRFGRVQECAIMWNSYAFVHYATMEEARRALDQSNGAMFLNRKLIVQLSTSRFRPQPKEASNSLSQPPKQLLVMPTPPSPSSSSSSVAYHHLTNGGGSTTKQQQQSNTLTQQYSNEVNYDMLTGYDAQQSSSPLPERPNYFPNTYRPPSPFYLSQELNNGYYSQYPNLPMDRMTPSPLSLQLNKMNQMKSNKNIKTGKIQPRVRFKLIGFLFQDIGTNGEIPKLYCTNLPENCKAHDLQHLFSPFGHVVDCVILWDYYAFVTFKTFTEAEQAMRVLHGYTWKDRRLIVEWSRASGRRQQQQQQLPPSPTVTASRLGSFGSEVSTPPSPRSRPSTLLSHQSASNGQFYGNNSPKILSPLKSQSPHHTFSQNLAMMSMIQHQQQQQQQQSVLSHHHSSMPFGPYANRSNVETLINENQPIFDSLTNSSSAHRLNLSPFLESNGSNSNALFSTSSDLPPPPPSSSSSPVSTTKVYQPSDIVALLEPLSLNVPTNTKSADNSIINDITNTLSSTSTNIQPTCSSTVAAAAAAAALFQENLLSSLFGSLEPFSKLFPVDEQSSTPATSRYHHLLPASPLLTTAPDSSHHPVYYGHNTSWH</sequence>
<feature type="domain" description="RRM" evidence="3">
    <location>
        <begin position="7"/>
        <end position="78"/>
    </location>
</feature>
<dbReference type="InterPro" id="IPR050907">
    <property type="entry name" value="SRSF"/>
</dbReference>
<keyword evidence="1" id="KW-0694">RNA-binding</keyword>
<dbReference type="CDD" id="cd00590">
    <property type="entry name" value="RRM_SF"/>
    <property type="match status" value="2"/>
</dbReference>
<dbReference type="InterPro" id="IPR012677">
    <property type="entry name" value="Nucleotide-bd_a/b_plait_sf"/>
</dbReference>
<accession>A0A815B2H5</accession>
<feature type="compositionally biased region" description="Polar residues" evidence="2">
    <location>
        <begin position="80"/>
        <end position="95"/>
    </location>
</feature>
<name>A0A815B2H5_ADIRI</name>
<evidence type="ECO:0000313" key="6">
    <source>
        <dbReference type="Proteomes" id="UP000663828"/>
    </source>
</evidence>
<feature type="region of interest" description="Disordered" evidence="2">
    <location>
        <begin position="80"/>
        <end position="135"/>
    </location>
</feature>
<evidence type="ECO:0000259" key="3">
    <source>
        <dbReference type="PROSITE" id="PS50102"/>
    </source>
</evidence>
<dbReference type="Gene3D" id="3.30.70.330">
    <property type="match status" value="2"/>
</dbReference>
<evidence type="ECO:0000313" key="5">
    <source>
        <dbReference type="EMBL" id="CAF1641040.1"/>
    </source>
</evidence>
<feature type="compositionally biased region" description="Low complexity" evidence="2">
    <location>
        <begin position="126"/>
        <end position="135"/>
    </location>
</feature>
<dbReference type="PROSITE" id="PS50102">
    <property type="entry name" value="RRM"/>
    <property type="match status" value="2"/>
</dbReference>
<dbReference type="EMBL" id="CAJNOJ010000190">
    <property type="protein sequence ID" value="CAF1267848.1"/>
    <property type="molecule type" value="Genomic_DNA"/>
</dbReference>
<dbReference type="InterPro" id="IPR035979">
    <property type="entry name" value="RBD_domain_sf"/>
</dbReference>
<dbReference type="EMBL" id="CAJNOR010009094">
    <property type="protein sequence ID" value="CAF1641040.1"/>
    <property type="molecule type" value="Genomic_DNA"/>
</dbReference>
<organism evidence="4 7">
    <name type="scientific">Adineta ricciae</name>
    <name type="common">Rotifer</name>
    <dbReference type="NCBI Taxonomy" id="249248"/>
    <lineage>
        <taxon>Eukaryota</taxon>
        <taxon>Metazoa</taxon>
        <taxon>Spiralia</taxon>
        <taxon>Gnathifera</taxon>
        <taxon>Rotifera</taxon>
        <taxon>Eurotatoria</taxon>
        <taxon>Bdelloidea</taxon>
        <taxon>Adinetida</taxon>
        <taxon>Adinetidae</taxon>
        <taxon>Adineta</taxon>
    </lineage>
</organism>
<feature type="region of interest" description="Disordered" evidence="2">
    <location>
        <begin position="474"/>
        <end position="496"/>
    </location>
</feature>
<comment type="caution">
    <text evidence="4">The sequence shown here is derived from an EMBL/GenBank/DDBJ whole genome shotgun (WGS) entry which is preliminary data.</text>
</comment>
<protein>
    <recommendedName>
        <fullName evidence="3">RRM domain-containing protein</fullName>
    </recommendedName>
</protein>
<feature type="compositionally biased region" description="Polar residues" evidence="2">
    <location>
        <begin position="365"/>
        <end position="391"/>
    </location>
</feature>